<name>A0ACB8R424_9AGAM</name>
<protein>
    <submittedName>
        <fullName evidence="1">Uncharacterized protein</fullName>
    </submittedName>
</protein>
<keyword evidence="2" id="KW-1185">Reference proteome</keyword>
<sequence length="188" mass="19847">MPPPSDQCAVGPDGRLLDASEITFYNDPDDENPLPASITSSMTPSSAPAVNAFDILTCKTAAQHPAAPKVAGARRSGRVSRPSGRVRNPDNAASTSVLQKRRSLTRSPSPPPKRGPSTQAAPSVSDVDDVSTDAAGPVSEHNNEDTEYNGNEDTEYNDDDDNKDDDGDAEEEQEEGIDALAVGQADRE</sequence>
<comment type="caution">
    <text evidence="1">The sequence shown here is derived from an EMBL/GenBank/DDBJ whole genome shotgun (WGS) entry which is preliminary data.</text>
</comment>
<evidence type="ECO:0000313" key="2">
    <source>
        <dbReference type="Proteomes" id="UP000814033"/>
    </source>
</evidence>
<gene>
    <name evidence="1" type="ORF">FA95DRAFT_1613436</name>
</gene>
<evidence type="ECO:0000313" key="1">
    <source>
        <dbReference type="EMBL" id="KAI0038376.1"/>
    </source>
</evidence>
<reference evidence="1" key="1">
    <citation type="submission" date="2021-02" db="EMBL/GenBank/DDBJ databases">
        <authorList>
            <consortium name="DOE Joint Genome Institute"/>
            <person name="Ahrendt S."/>
            <person name="Looney B.P."/>
            <person name="Miyauchi S."/>
            <person name="Morin E."/>
            <person name="Drula E."/>
            <person name="Courty P.E."/>
            <person name="Chicoki N."/>
            <person name="Fauchery L."/>
            <person name="Kohler A."/>
            <person name="Kuo A."/>
            <person name="Labutti K."/>
            <person name="Pangilinan J."/>
            <person name="Lipzen A."/>
            <person name="Riley R."/>
            <person name="Andreopoulos W."/>
            <person name="He G."/>
            <person name="Johnson J."/>
            <person name="Barry K.W."/>
            <person name="Grigoriev I.V."/>
            <person name="Nagy L."/>
            <person name="Hibbett D."/>
            <person name="Henrissat B."/>
            <person name="Matheny P.B."/>
            <person name="Labbe J."/>
            <person name="Martin F."/>
        </authorList>
    </citation>
    <scope>NUCLEOTIDE SEQUENCE</scope>
    <source>
        <strain evidence="1">FP105234-sp</strain>
    </source>
</reference>
<feature type="non-terminal residue" evidence="1">
    <location>
        <position position="188"/>
    </location>
</feature>
<organism evidence="1 2">
    <name type="scientific">Auriscalpium vulgare</name>
    <dbReference type="NCBI Taxonomy" id="40419"/>
    <lineage>
        <taxon>Eukaryota</taxon>
        <taxon>Fungi</taxon>
        <taxon>Dikarya</taxon>
        <taxon>Basidiomycota</taxon>
        <taxon>Agaricomycotina</taxon>
        <taxon>Agaricomycetes</taxon>
        <taxon>Russulales</taxon>
        <taxon>Auriscalpiaceae</taxon>
        <taxon>Auriscalpium</taxon>
    </lineage>
</organism>
<reference evidence="1" key="2">
    <citation type="journal article" date="2022" name="New Phytol.">
        <title>Evolutionary transition to the ectomycorrhizal habit in the genomes of a hyperdiverse lineage of mushroom-forming fungi.</title>
        <authorList>
            <person name="Looney B."/>
            <person name="Miyauchi S."/>
            <person name="Morin E."/>
            <person name="Drula E."/>
            <person name="Courty P.E."/>
            <person name="Kohler A."/>
            <person name="Kuo A."/>
            <person name="LaButti K."/>
            <person name="Pangilinan J."/>
            <person name="Lipzen A."/>
            <person name="Riley R."/>
            <person name="Andreopoulos W."/>
            <person name="He G."/>
            <person name="Johnson J."/>
            <person name="Nolan M."/>
            <person name="Tritt A."/>
            <person name="Barry K.W."/>
            <person name="Grigoriev I.V."/>
            <person name="Nagy L.G."/>
            <person name="Hibbett D."/>
            <person name="Henrissat B."/>
            <person name="Matheny P.B."/>
            <person name="Labbe J."/>
            <person name="Martin F.M."/>
        </authorList>
    </citation>
    <scope>NUCLEOTIDE SEQUENCE</scope>
    <source>
        <strain evidence="1">FP105234-sp</strain>
    </source>
</reference>
<proteinExistence type="predicted"/>
<accession>A0ACB8R424</accession>
<dbReference type="Proteomes" id="UP000814033">
    <property type="component" value="Unassembled WGS sequence"/>
</dbReference>
<dbReference type="EMBL" id="MU276516">
    <property type="protein sequence ID" value="KAI0038376.1"/>
    <property type="molecule type" value="Genomic_DNA"/>
</dbReference>